<dbReference type="InParanoid" id="K1VSW6"/>
<dbReference type="GO" id="GO:0005634">
    <property type="term" value="C:nucleus"/>
    <property type="evidence" value="ECO:0007669"/>
    <property type="project" value="TreeGrafter"/>
</dbReference>
<feature type="domain" description="MAGE" evidence="2">
    <location>
        <begin position="25"/>
        <end position="264"/>
    </location>
</feature>
<dbReference type="PANTHER" id="PTHR11736:SF14">
    <property type="entry name" value="NSE3 HOMOLOG, SMC5-SMC6 COMPLEX COMPONENT"/>
    <property type="match status" value="1"/>
</dbReference>
<comment type="caution">
    <text evidence="3">The sequence shown here is derived from an EMBL/GenBank/DDBJ whole genome shotgun (WGS) entry which is preliminary data.</text>
</comment>
<evidence type="ECO:0000313" key="3">
    <source>
        <dbReference type="EMBL" id="EKD02642.1"/>
    </source>
</evidence>
<dbReference type="Gene3D" id="1.10.10.1210">
    <property type="entry name" value="MAGE homology domain, winged helix WH2 motif"/>
    <property type="match status" value="1"/>
</dbReference>
<feature type="compositionally biased region" description="Low complexity" evidence="1">
    <location>
        <begin position="80"/>
        <end position="89"/>
    </location>
</feature>
<dbReference type="AlphaFoldDB" id="K1VSW6"/>
<organism evidence="3 4">
    <name type="scientific">Trichosporon asahii var. asahii (strain CBS 8904)</name>
    <name type="common">Yeast</name>
    <dbReference type="NCBI Taxonomy" id="1220162"/>
    <lineage>
        <taxon>Eukaryota</taxon>
        <taxon>Fungi</taxon>
        <taxon>Dikarya</taxon>
        <taxon>Basidiomycota</taxon>
        <taxon>Agaricomycotina</taxon>
        <taxon>Tremellomycetes</taxon>
        <taxon>Trichosporonales</taxon>
        <taxon>Trichosporonaceae</taxon>
        <taxon>Trichosporon</taxon>
    </lineage>
</organism>
<feature type="region of interest" description="Disordered" evidence="1">
    <location>
        <begin position="1"/>
        <end position="20"/>
    </location>
</feature>
<dbReference type="OrthoDB" id="1272441at2759"/>
<dbReference type="eggNOG" id="KOG1657">
    <property type="taxonomic scope" value="Eukaryota"/>
</dbReference>
<dbReference type="InterPro" id="IPR041898">
    <property type="entry name" value="MAGE_WH1"/>
</dbReference>
<gene>
    <name evidence="3" type="ORF">A1Q2_03068</name>
</gene>
<dbReference type="SMART" id="SM01373">
    <property type="entry name" value="MAGE"/>
    <property type="match status" value="1"/>
</dbReference>
<dbReference type="Gene3D" id="1.10.10.1200">
    <property type="entry name" value="MAGE homology domain, winged helix WH1 motif"/>
    <property type="match status" value="1"/>
</dbReference>
<feature type="region of interest" description="Disordered" evidence="1">
    <location>
        <begin position="277"/>
        <end position="313"/>
    </location>
</feature>
<protein>
    <recommendedName>
        <fullName evidence="2">MAGE domain-containing protein</fullName>
    </recommendedName>
</protein>
<dbReference type="InterPro" id="IPR002190">
    <property type="entry name" value="MHD_dom"/>
</dbReference>
<sequence length="313" mass="34543">MPPREQILGESASTIEARDDHGDEISSFFAETSQLTSVIPTKKRAFVEVLTRANEKLRSVFGLEIVELRARRKGDLDDPQTQAQTQAQTQRKKKRRRRKDDASDASGSEEEEEDGEMATAKALIAEMTKPNPLPLPEDEAAAEAAQADSGAVLQWEKADASQTGALGLLGIRTVILCIILSLGRSVPDDQLHSLLRRLGLHRDTVLPYASKDGTGEKLTLDKYLDLLARKRYLEKAESGGTGGQPKVIEWRWGAREAEFSEKAAGAFIEKIFFDQAESDSDDEDGEAIRAREANRKRVRNELERAAGGPLTET</sequence>
<proteinExistence type="predicted"/>
<dbReference type="STRING" id="1220162.K1VSW6"/>
<keyword evidence="4" id="KW-1185">Reference proteome</keyword>
<name>K1VSW6_TRIAC</name>
<dbReference type="EMBL" id="AMBO01000278">
    <property type="protein sequence ID" value="EKD02642.1"/>
    <property type="molecule type" value="Genomic_DNA"/>
</dbReference>
<feature type="region of interest" description="Disordered" evidence="1">
    <location>
        <begin position="74"/>
        <end position="117"/>
    </location>
</feature>
<dbReference type="InterPro" id="IPR041899">
    <property type="entry name" value="MAGE_WH2"/>
</dbReference>
<reference evidence="3 4" key="1">
    <citation type="journal article" date="2012" name="Eukaryot. Cell">
        <title>Genome sequence of the Trichosporon asahii environmental strain CBS 8904.</title>
        <authorList>
            <person name="Yang R.Y."/>
            <person name="Li H.T."/>
            <person name="Zhu H."/>
            <person name="Zhou G.P."/>
            <person name="Wang M."/>
            <person name="Wang L."/>
        </authorList>
    </citation>
    <scope>NUCLEOTIDE SEQUENCE [LARGE SCALE GENOMIC DNA]</scope>
    <source>
        <strain evidence="3 4">CBS 8904</strain>
    </source>
</reference>
<dbReference type="InterPro" id="IPR037445">
    <property type="entry name" value="MAGE"/>
</dbReference>
<dbReference type="PANTHER" id="PTHR11736">
    <property type="entry name" value="MELANOMA-ASSOCIATED ANTIGEN MAGE ANTIGEN"/>
    <property type="match status" value="1"/>
</dbReference>
<dbReference type="GO" id="GO:0006281">
    <property type="term" value="P:DNA repair"/>
    <property type="evidence" value="ECO:0007669"/>
    <property type="project" value="TreeGrafter"/>
</dbReference>
<evidence type="ECO:0000313" key="4">
    <source>
        <dbReference type="Proteomes" id="UP000006757"/>
    </source>
</evidence>
<dbReference type="Proteomes" id="UP000006757">
    <property type="component" value="Unassembled WGS sequence"/>
</dbReference>
<feature type="compositionally biased region" description="Basic and acidic residues" evidence="1">
    <location>
        <begin position="286"/>
        <end position="304"/>
    </location>
</feature>
<evidence type="ECO:0000256" key="1">
    <source>
        <dbReference type="SAM" id="MobiDB-lite"/>
    </source>
</evidence>
<dbReference type="Pfam" id="PF01454">
    <property type="entry name" value="MAGE"/>
    <property type="match status" value="1"/>
</dbReference>
<evidence type="ECO:0000259" key="2">
    <source>
        <dbReference type="SMART" id="SM01373"/>
    </source>
</evidence>
<accession>K1VSW6</accession>
<dbReference type="HOGENOM" id="CLU_888995_0_0_1"/>
<feature type="compositionally biased region" description="Acidic residues" evidence="1">
    <location>
        <begin position="107"/>
        <end position="116"/>
    </location>
</feature>